<evidence type="ECO:0000313" key="1">
    <source>
        <dbReference type="EMBL" id="XCH12143.1"/>
    </source>
</evidence>
<proteinExistence type="predicted"/>
<accession>A0AAU8ETJ1</accession>
<gene>
    <name evidence="1" type="ORF">ABRP34_03755</name>
</gene>
<dbReference type="EMBL" id="CP159279">
    <property type="protein sequence ID" value="XCH12143.1"/>
    <property type="molecule type" value="Genomic_DNA"/>
</dbReference>
<sequence length="124" mass="13369">MSATSVAITPTGADDLSLTLHEASVAGWGHAQTLRRRIKAGKLPAERVDDRGTFIVRQSDLMRQPDLVRLRKSKGLPALPTERPVAAVPADLDDLAALAARIVSTWPRLSAERKSELGRLLASP</sequence>
<protein>
    <submittedName>
        <fullName evidence="1">Uncharacterized protein</fullName>
    </submittedName>
</protein>
<organism evidence="1">
    <name type="scientific">Arthrobacter sp. K5</name>
    <dbReference type="NCBI Taxonomy" id="2839623"/>
    <lineage>
        <taxon>Bacteria</taxon>
        <taxon>Bacillati</taxon>
        <taxon>Actinomycetota</taxon>
        <taxon>Actinomycetes</taxon>
        <taxon>Micrococcales</taxon>
        <taxon>Micrococcaceae</taxon>
        <taxon>Arthrobacter</taxon>
    </lineage>
</organism>
<reference evidence="1" key="1">
    <citation type="submission" date="2024-06" db="EMBL/GenBank/DDBJ databases">
        <title>Biodegradation of dimethachlon by Arthrobacter sp. K5: mechanistic insights and ecological implications.</title>
        <authorList>
            <person name="Hu S."/>
            <person name="Lu P."/>
        </authorList>
    </citation>
    <scope>NUCLEOTIDE SEQUENCE</scope>
    <source>
        <strain evidence="1">K5</strain>
    </source>
</reference>
<dbReference type="RefSeq" id="WP_353712317.1">
    <property type="nucleotide sequence ID" value="NZ_CP159279.1"/>
</dbReference>
<dbReference type="AlphaFoldDB" id="A0AAU8ETJ1"/>
<name>A0AAU8ETJ1_9MICC</name>